<feature type="signal peptide" evidence="2">
    <location>
        <begin position="1"/>
        <end position="38"/>
    </location>
</feature>
<name>A0A926P103_9HYPH</name>
<sequence length="600" mass="65264">MTQITGAKLTVRKKPIRILFLALMGTAALGAMAPMASAARAETGGDPKVHYGTPKDLPVTLSGSYLAGRLAGVEKDFSQAAAFYEEALAEDPTNSVLLERTFLLKLANGDVDEAAHYAGELEKAGSKNFLGQLTLAAEAMRNGAYDDAAALLDANAGGPLADLSIGIARGWALYGAGHVDKALATIAELQGPDWFEVFKADHSALILFAAGRKDEALEQIEIAYKADQGAIRVVDTYARILAANGKKDEALKALADYDRLLKGHPLLAQTQDLIESGQPLQPVVTDPAAGMSEILYGLGAAIGRDSAEELATAFLQLSLYLDPKAQFAAVTLGGLMERMGQPERAIEVLKMVPEGAALKRDAEIQIGLDYNSMDRVDEARKHLSALIEQDPTELEAIVSLGNVLRGHKIFDEAEAVYTKGIDSLDGNLQKEHWLLLYFRGICRERQDKWDLAEADFRKALELFNDQPLVLNYLGYSLVDQGLKLDEALGMIKKAVELRPTDGYIVDSLGWVYYRLGHYEDAVKELERAIELRPSDPVINDHLGDAYWKVGRKNEARFQWNHARDLGPEPEELPKILKKIANGLDDAQADEAKADGSKNGG</sequence>
<dbReference type="InterPro" id="IPR019734">
    <property type="entry name" value="TPR_rpt"/>
</dbReference>
<dbReference type="SUPFAM" id="SSF48452">
    <property type="entry name" value="TPR-like"/>
    <property type="match status" value="2"/>
</dbReference>
<proteinExistence type="predicted"/>
<dbReference type="Pfam" id="PF13414">
    <property type="entry name" value="TPR_11"/>
    <property type="match status" value="1"/>
</dbReference>
<feature type="repeat" description="TPR" evidence="1">
    <location>
        <begin position="502"/>
        <end position="535"/>
    </location>
</feature>
<dbReference type="PROSITE" id="PS50293">
    <property type="entry name" value="TPR_REGION"/>
    <property type="match status" value="1"/>
</dbReference>
<gene>
    <name evidence="3" type="ORF">HK439_17070</name>
</gene>
<organism evidence="3 4">
    <name type="scientific">Roseibium aggregatum</name>
    <dbReference type="NCBI Taxonomy" id="187304"/>
    <lineage>
        <taxon>Bacteria</taxon>
        <taxon>Pseudomonadati</taxon>
        <taxon>Pseudomonadota</taxon>
        <taxon>Alphaproteobacteria</taxon>
        <taxon>Hyphomicrobiales</taxon>
        <taxon>Stappiaceae</taxon>
        <taxon>Roseibium</taxon>
    </lineage>
</organism>
<keyword evidence="1" id="KW-0802">TPR repeat</keyword>
<evidence type="ECO:0000256" key="2">
    <source>
        <dbReference type="SAM" id="SignalP"/>
    </source>
</evidence>
<dbReference type="Gene3D" id="1.25.40.10">
    <property type="entry name" value="Tetratricopeptide repeat domain"/>
    <property type="match status" value="2"/>
</dbReference>
<evidence type="ECO:0000256" key="1">
    <source>
        <dbReference type="PROSITE-ProRule" id="PRU00339"/>
    </source>
</evidence>
<comment type="caution">
    <text evidence="3">The sequence shown here is derived from an EMBL/GenBank/DDBJ whole genome shotgun (WGS) entry which is preliminary data.</text>
</comment>
<dbReference type="Proteomes" id="UP000598467">
    <property type="component" value="Unassembled WGS sequence"/>
</dbReference>
<reference evidence="3" key="1">
    <citation type="submission" date="2020-05" db="EMBL/GenBank/DDBJ databases">
        <title>Identification of trans-AT polyketide cluster in two marine bacteria, producers of a novel glutaramide-containing polyketide sesbanimide D and analogs.</title>
        <authorList>
            <person name="Kacar D."/>
            <person name="Rodriguez P."/>
            <person name="Canedo L."/>
            <person name="Gonzalez E."/>
            <person name="Galan B."/>
            <person name="De La Calle F."/>
            <person name="Garcia J.L."/>
        </authorList>
    </citation>
    <scope>NUCLEOTIDE SEQUENCE</scope>
    <source>
        <strain evidence="3">PHM038</strain>
    </source>
</reference>
<dbReference type="EMBL" id="JABFCZ010000019">
    <property type="protein sequence ID" value="MBD1547981.1"/>
    <property type="molecule type" value="Genomic_DNA"/>
</dbReference>
<dbReference type="PANTHER" id="PTHR12558">
    <property type="entry name" value="CELL DIVISION CYCLE 16,23,27"/>
    <property type="match status" value="1"/>
</dbReference>
<feature type="chain" id="PRO_5037255247" evidence="2">
    <location>
        <begin position="39"/>
        <end position="600"/>
    </location>
</feature>
<evidence type="ECO:0000313" key="3">
    <source>
        <dbReference type="EMBL" id="MBD1547981.1"/>
    </source>
</evidence>
<dbReference type="AlphaFoldDB" id="A0A926P103"/>
<dbReference type="InterPro" id="IPR011990">
    <property type="entry name" value="TPR-like_helical_dom_sf"/>
</dbReference>
<dbReference type="RefSeq" id="WP_190292720.1">
    <property type="nucleotide sequence ID" value="NZ_JABFCZ010000019.1"/>
</dbReference>
<dbReference type="SMART" id="SM00028">
    <property type="entry name" value="TPR"/>
    <property type="match status" value="7"/>
</dbReference>
<protein>
    <submittedName>
        <fullName evidence="3">Tetratricopeptide repeat protein</fullName>
    </submittedName>
</protein>
<dbReference type="PANTHER" id="PTHR12558:SF13">
    <property type="entry name" value="CELL DIVISION CYCLE PROTEIN 27 HOMOLOG"/>
    <property type="match status" value="1"/>
</dbReference>
<dbReference type="PROSITE" id="PS50005">
    <property type="entry name" value="TPR"/>
    <property type="match status" value="1"/>
</dbReference>
<keyword evidence="2" id="KW-0732">Signal</keyword>
<evidence type="ECO:0000313" key="4">
    <source>
        <dbReference type="Proteomes" id="UP000598467"/>
    </source>
</evidence>
<accession>A0A926P103</accession>